<keyword evidence="4" id="KW-0969">Cilium</keyword>
<dbReference type="EMBL" id="FNIN01000002">
    <property type="protein sequence ID" value="SDN41071.1"/>
    <property type="molecule type" value="Genomic_DNA"/>
</dbReference>
<evidence type="ECO:0000256" key="1">
    <source>
        <dbReference type="ARBA" id="ARBA00022741"/>
    </source>
</evidence>
<dbReference type="AlphaFoldDB" id="A0A1H0B626"/>
<evidence type="ECO:0000256" key="2">
    <source>
        <dbReference type="ARBA" id="ARBA00023134"/>
    </source>
</evidence>
<proteinExistence type="predicted"/>
<sequence length="345" mass="39515">MQIRTFEGKSLSSLMAQIKKEMGPEAVILNTETIGKNGSTTYKVSVAIESSENYPSSKKNNLSLPEAKLTVPQEEWFKTIMLEWENFKESIFTLLEPQSKLKLPAKYAQAIRYLEKQGVKKEILIKIISSLTNIKDNSLLGVLKEKIKVKPWPKNFLNKKIHFFLGPPGCGQTSNLLKMLLKLKQLNPSNILLAYPLNGNLEGKLILEHYANLIDIDFKKISPENLDTLQNAPYDYIFIDLPHQLQEFKKFLSLKKNNSCLHVSLSPVYEENYLKLFLNKVGINKISSLIWTRLDEATKLGSIINFCVDYNLPISFLSYGSQLKNSSFMGNKDKILRYIFKREIN</sequence>
<dbReference type="InterPro" id="IPR027417">
    <property type="entry name" value="P-loop_NTPase"/>
</dbReference>
<dbReference type="SUPFAM" id="SSF52540">
    <property type="entry name" value="P-loop containing nucleoside triphosphate hydrolases"/>
    <property type="match status" value="1"/>
</dbReference>
<evidence type="ECO:0000313" key="4">
    <source>
        <dbReference type="EMBL" id="SDN41071.1"/>
    </source>
</evidence>
<organism evidence="4 5">
    <name type="scientific">Desulfonauticus submarinus</name>
    <dbReference type="NCBI Taxonomy" id="206665"/>
    <lineage>
        <taxon>Bacteria</taxon>
        <taxon>Pseudomonadati</taxon>
        <taxon>Thermodesulfobacteriota</taxon>
        <taxon>Desulfovibrionia</taxon>
        <taxon>Desulfovibrionales</taxon>
        <taxon>Desulfonauticaceae</taxon>
        <taxon>Desulfonauticus</taxon>
    </lineage>
</organism>
<feature type="domain" description="SRP54-type proteins GTP-binding" evidence="3">
    <location>
        <begin position="159"/>
        <end position="341"/>
    </location>
</feature>
<keyword evidence="4" id="KW-0966">Cell projection</keyword>
<dbReference type="OrthoDB" id="9778554at2"/>
<dbReference type="RefSeq" id="WP_092063019.1">
    <property type="nucleotide sequence ID" value="NZ_FNIN01000002.1"/>
</dbReference>
<reference evidence="4 5" key="1">
    <citation type="submission" date="2016-10" db="EMBL/GenBank/DDBJ databases">
        <authorList>
            <person name="de Groot N.N."/>
        </authorList>
    </citation>
    <scope>NUCLEOTIDE SEQUENCE [LARGE SCALE GENOMIC DNA]</scope>
    <source>
        <strain evidence="4 5">DSM 15269</strain>
    </source>
</reference>
<dbReference type="GO" id="GO:0006614">
    <property type="term" value="P:SRP-dependent cotranslational protein targeting to membrane"/>
    <property type="evidence" value="ECO:0007669"/>
    <property type="project" value="InterPro"/>
</dbReference>
<evidence type="ECO:0000259" key="3">
    <source>
        <dbReference type="SMART" id="SM00962"/>
    </source>
</evidence>
<dbReference type="STRING" id="206665.SAMN04488516_10251"/>
<dbReference type="Gene3D" id="3.40.50.300">
    <property type="entry name" value="P-loop containing nucleotide triphosphate hydrolases"/>
    <property type="match status" value="1"/>
</dbReference>
<accession>A0A1H0B626</accession>
<keyword evidence="5" id="KW-1185">Reference proteome</keyword>
<dbReference type="InterPro" id="IPR000897">
    <property type="entry name" value="SRP54_GTPase_dom"/>
</dbReference>
<name>A0A1H0B626_9BACT</name>
<keyword evidence="1" id="KW-0547">Nucleotide-binding</keyword>
<protein>
    <submittedName>
        <fullName evidence="4">Flagellar biosynthesis protein FlhF</fullName>
    </submittedName>
</protein>
<dbReference type="SMART" id="SM00962">
    <property type="entry name" value="SRP54"/>
    <property type="match status" value="1"/>
</dbReference>
<dbReference type="GO" id="GO:0005525">
    <property type="term" value="F:GTP binding"/>
    <property type="evidence" value="ECO:0007669"/>
    <property type="project" value="UniProtKB-KW"/>
</dbReference>
<evidence type="ECO:0000313" key="5">
    <source>
        <dbReference type="Proteomes" id="UP000199602"/>
    </source>
</evidence>
<keyword evidence="4" id="KW-0282">Flagellum</keyword>
<dbReference type="Proteomes" id="UP000199602">
    <property type="component" value="Unassembled WGS sequence"/>
</dbReference>
<keyword evidence="2" id="KW-0342">GTP-binding</keyword>
<gene>
    <name evidence="4" type="ORF">SAMN04488516_10251</name>
</gene>